<feature type="domain" description="Ig-like" evidence="11">
    <location>
        <begin position="96"/>
        <end position="209"/>
    </location>
</feature>
<keyword evidence="9" id="KW-0325">Glycoprotein</keyword>
<proteinExistence type="inferred from homology"/>
<keyword evidence="3" id="KW-0812">Transmembrane</keyword>
<dbReference type="InterPro" id="IPR007110">
    <property type="entry name" value="Ig-like_dom"/>
</dbReference>
<keyword evidence="6" id="KW-0472">Membrane</keyword>
<reference evidence="12" key="2">
    <citation type="submission" date="2025-09" db="UniProtKB">
        <authorList>
            <consortium name="Ensembl"/>
        </authorList>
    </citation>
    <scope>IDENTIFICATION</scope>
</reference>
<dbReference type="Ensembl" id="ENSSVLT00005011395.1">
    <property type="protein sequence ID" value="ENSSVLP00005010294.1"/>
    <property type="gene ID" value="ENSSVLG00005008185.1"/>
</dbReference>
<comment type="similarity">
    <text evidence="2">Belongs to the CD200R family.</text>
</comment>
<dbReference type="Gene3D" id="2.60.40.10">
    <property type="entry name" value="Immunoglobulins"/>
    <property type="match status" value="2"/>
</dbReference>
<evidence type="ECO:0000256" key="4">
    <source>
        <dbReference type="ARBA" id="ARBA00022729"/>
    </source>
</evidence>
<dbReference type="OrthoDB" id="8915654at2759"/>
<evidence type="ECO:0000256" key="6">
    <source>
        <dbReference type="ARBA" id="ARBA00023136"/>
    </source>
</evidence>
<sequence length="249" mass="27686">MAISLLWYEFLIKVFFSHSPCVCPVNTSLSVQTGAKVVLCCPFIPPSRVLVITTWQIIFRDKTLCSISYKRETNETLENNCADGRITWASRPDQSPHLQIHPVAISHEGNYRCQVATIDGKFEHKYHLQVLVPPDVTVFPEKNRTVVCQAVAGRPAAQIFWTPEGDCVPEKQDWVNGTVTTSSTCHYPDGSVSTVTCFVSHPTGNRSLSTDLASSSSPFPPSSCYPSSTLLVFLLLDLVFKLIICRYTL</sequence>
<feature type="signal peptide" evidence="10">
    <location>
        <begin position="1"/>
        <end position="17"/>
    </location>
</feature>
<dbReference type="Proteomes" id="UP000694564">
    <property type="component" value="Chromosome 10"/>
</dbReference>
<organism evidence="12 13">
    <name type="scientific">Sciurus vulgaris</name>
    <name type="common">Eurasian red squirrel</name>
    <dbReference type="NCBI Taxonomy" id="55149"/>
    <lineage>
        <taxon>Eukaryota</taxon>
        <taxon>Metazoa</taxon>
        <taxon>Chordata</taxon>
        <taxon>Craniata</taxon>
        <taxon>Vertebrata</taxon>
        <taxon>Euteleostomi</taxon>
        <taxon>Mammalia</taxon>
        <taxon>Eutheria</taxon>
        <taxon>Euarchontoglires</taxon>
        <taxon>Glires</taxon>
        <taxon>Rodentia</taxon>
        <taxon>Sciuromorpha</taxon>
        <taxon>Sciuridae</taxon>
        <taxon>Sciurinae</taxon>
        <taxon>Sciurini</taxon>
        <taxon>Sciurus</taxon>
    </lineage>
</organism>
<evidence type="ECO:0000256" key="10">
    <source>
        <dbReference type="SAM" id="SignalP"/>
    </source>
</evidence>
<evidence type="ECO:0000256" key="9">
    <source>
        <dbReference type="ARBA" id="ARBA00023180"/>
    </source>
</evidence>
<keyword evidence="13" id="KW-1185">Reference proteome</keyword>
<dbReference type="InterPro" id="IPR013783">
    <property type="entry name" value="Ig-like_fold"/>
</dbReference>
<dbReference type="GO" id="GO:0009897">
    <property type="term" value="C:external side of plasma membrane"/>
    <property type="evidence" value="ECO:0007669"/>
    <property type="project" value="TreeGrafter"/>
</dbReference>
<name>A0A8D2CPE0_SCIVU</name>
<accession>A0A8D2CPE0</accession>
<dbReference type="PROSITE" id="PS50835">
    <property type="entry name" value="IG_LIKE"/>
    <property type="match status" value="1"/>
</dbReference>
<feature type="chain" id="PRO_5034190762" description="Ig-like domain-containing protein" evidence="10">
    <location>
        <begin position="18"/>
        <end position="249"/>
    </location>
</feature>
<keyword evidence="5" id="KW-1133">Transmembrane helix</keyword>
<dbReference type="GeneTree" id="ENSGT00390000014496"/>
<evidence type="ECO:0000256" key="1">
    <source>
        <dbReference type="ARBA" id="ARBA00004479"/>
    </source>
</evidence>
<dbReference type="InterPro" id="IPR036179">
    <property type="entry name" value="Ig-like_dom_sf"/>
</dbReference>
<keyword evidence="8" id="KW-0675">Receptor</keyword>
<evidence type="ECO:0000259" key="11">
    <source>
        <dbReference type="PROSITE" id="PS50835"/>
    </source>
</evidence>
<dbReference type="Pfam" id="PF07686">
    <property type="entry name" value="V-set"/>
    <property type="match status" value="1"/>
</dbReference>
<dbReference type="PANTHER" id="PTHR21462:SF2">
    <property type="entry name" value="CELL SURFACE GLYCOPROTEIN CD200 RECEPTOR 2"/>
    <property type="match status" value="1"/>
</dbReference>
<dbReference type="InterPro" id="IPR003599">
    <property type="entry name" value="Ig_sub"/>
</dbReference>
<evidence type="ECO:0000313" key="12">
    <source>
        <dbReference type="Ensembl" id="ENSSVLP00005010294.1"/>
    </source>
</evidence>
<dbReference type="SMART" id="SM00409">
    <property type="entry name" value="IG"/>
    <property type="match status" value="1"/>
</dbReference>
<evidence type="ECO:0000313" key="13">
    <source>
        <dbReference type="Proteomes" id="UP000694564"/>
    </source>
</evidence>
<keyword evidence="7" id="KW-1015">Disulfide bond</keyword>
<keyword evidence="4 10" id="KW-0732">Signal</keyword>
<evidence type="ECO:0000256" key="7">
    <source>
        <dbReference type="ARBA" id="ARBA00023157"/>
    </source>
</evidence>
<reference evidence="12" key="1">
    <citation type="submission" date="2025-08" db="UniProtKB">
        <authorList>
            <consortium name="Ensembl"/>
        </authorList>
    </citation>
    <scope>IDENTIFICATION</scope>
</reference>
<evidence type="ECO:0000256" key="5">
    <source>
        <dbReference type="ARBA" id="ARBA00022989"/>
    </source>
</evidence>
<dbReference type="PANTHER" id="PTHR21462">
    <property type="entry name" value="CELL SURFACE GLYCOPROTEIN OX2 RECEPTOR PRECURSOR"/>
    <property type="match status" value="1"/>
</dbReference>
<dbReference type="SUPFAM" id="SSF48726">
    <property type="entry name" value="Immunoglobulin"/>
    <property type="match status" value="2"/>
</dbReference>
<dbReference type="AlphaFoldDB" id="A0A8D2CPE0"/>
<evidence type="ECO:0000256" key="2">
    <source>
        <dbReference type="ARBA" id="ARBA00008215"/>
    </source>
</evidence>
<comment type="subcellular location">
    <subcellularLocation>
        <location evidence="1">Membrane</location>
        <topology evidence="1">Single-pass type I membrane protein</topology>
    </subcellularLocation>
</comment>
<dbReference type="GO" id="GO:0150077">
    <property type="term" value="P:regulation of neuroinflammatory response"/>
    <property type="evidence" value="ECO:0007669"/>
    <property type="project" value="InterPro"/>
</dbReference>
<protein>
    <recommendedName>
        <fullName evidence="11">Ig-like domain-containing protein</fullName>
    </recommendedName>
</protein>
<dbReference type="InterPro" id="IPR040012">
    <property type="entry name" value="CD200R"/>
</dbReference>
<dbReference type="FunFam" id="2.60.40.10:FF:000584">
    <property type="entry name" value="Cell surface glycoprotein CD200 receptor 1"/>
    <property type="match status" value="1"/>
</dbReference>
<evidence type="ECO:0000256" key="8">
    <source>
        <dbReference type="ARBA" id="ARBA00023170"/>
    </source>
</evidence>
<dbReference type="InterPro" id="IPR013106">
    <property type="entry name" value="Ig_V-set"/>
</dbReference>
<evidence type="ECO:0000256" key="3">
    <source>
        <dbReference type="ARBA" id="ARBA00022692"/>
    </source>
</evidence>
<dbReference type="GO" id="GO:0038023">
    <property type="term" value="F:signaling receptor activity"/>
    <property type="evidence" value="ECO:0007669"/>
    <property type="project" value="InterPro"/>
</dbReference>